<evidence type="ECO:0000313" key="10">
    <source>
        <dbReference type="EMBL" id="GAP45520.1"/>
    </source>
</evidence>
<dbReference type="InterPro" id="IPR004869">
    <property type="entry name" value="MMPL_dom"/>
</dbReference>
<gene>
    <name evidence="10" type="ORF">SAZU_0250</name>
</gene>
<dbReference type="GO" id="GO:0005886">
    <property type="term" value="C:plasma membrane"/>
    <property type="evidence" value="ECO:0007669"/>
    <property type="project" value="UniProtKB-SubCell"/>
</dbReference>
<feature type="transmembrane region" description="Helical" evidence="8">
    <location>
        <begin position="186"/>
        <end position="207"/>
    </location>
</feature>
<dbReference type="Pfam" id="PF03176">
    <property type="entry name" value="MMPL"/>
    <property type="match status" value="2"/>
</dbReference>
<feature type="transmembrane region" description="Helical" evidence="8">
    <location>
        <begin position="552"/>
        <end position="572"/>
    </location>
</feature>
<evidence type="ECO:0000313" key="11">
    <source>
        <dbReference type="Proteomes" id="UP000053859"/>
    </source>
</evidence>
<protein>
    <submittedName>
        <fullName evidence="10">Integral membrane protein</fullName>
    </submittedName>
</protein>
<feature type="transmembrane region" description="Helical" evidence="8">
    <location>
        <begin position="219"/>
        <end position="241"/>
    </location>
</feature>
<evidence type="ECO:0000256" key="7">
    <source>
        <dbReference type="SAM" id="MobiDB-lite"/>
    </source>
</evidence>
<dbReference type="InterPro" id="IPR000731">
    <property type="entry name" value="SSD"/>
</dbReference>
<reference evidence="10" key="1">
    <citation type="journal article" date="2015" name="Genome Announc.">
        <title>Draft Genome Sequence of Thiostrepton-Producing Streptomyces azureus ATCC 14921.</title>
        <authorList>
            <person name="Sakihara K."/>
            <person name="Maeda J."/>
            <person name="Tashiro K."/>
            <person name="Fujino Y."/>
            <person name="Kuhara S."/>
            <person name="Ohshima T."/>
            <person name="Ogata S."/>
            <person name="Doi K."/>
        </authorList>
    </citation>
    <scope>NUCLEOTIDE SEQUENCE [LARGE SCALE GENOMIC DNA]</scope>
    <source>
        <strain evidence="10">ATCC14921</strain>
    </source>
</reference>
<dbReference type="PANTHER" id="PTHR33406:SF6">
    <property type="entry name" value="MEMBRANE PROTEIN YDGH-RELATED"/>
    <property type="match status" value="1"/>
</dbReference>
<evidence type="ECO:0000256" key="3">
    <source>
        <dbReference type="ARBA" id="ARBA00022475"/>
    </source>
</evidence>
<sequence>MPWVVVGLWLAALVLVGPLAGKFAGIQQNRAVDYLPDSADSTQVARIQDRLPGGESTDLVLVYHRDGGLTDADRRTAAEQVAEVRGAYDLTGEPRGVPSEDGSTLMYPVSSTQPGQDEEARNAFVDGVREVAEGSGGLSVEVGGPGALNTDMGKVFETIDGTLLLATLAVVTVLLILIYRSPFLWLVPLAVAGVAAATAMAAGYGLHELFDVTVTGQSGGVMTVLVLGAGTDYALLLIARYREELRRHERPYDAMRTALRGCGPAILASSGTVAAGLLCLLAADLNSSSGMGPVGTIGVLAALVAMTTLLPAVLVLLGRRVFWPLIPAFGSEPKARRSLFAAMGTSATRRPVTVLAGGALLLGALALGTLNLSGSIKQEDSFTDRPESITAMQTLAREYPERSSRPVTVIAPDERADAVLDRVRATDGVAEVAPGRSGSGWTEMAVFTTASPETTAETRTIEALRAGLDTTGAYVGGPSAQQIDLADSESRDRKVIVPLVLAAVFVILVGLLRSLVAPLLLLAAVVAVWGAALGIGGLVFEPVFGFSGNDPGLGLLSFVFLVALGVDYGIFLMHRMREESVKGAEPEAAALTALRTTGGVIASAGVVLAATFAVLTTLPMVGLVELGFVIAVGVLLDTFLVRTYLVTTASVLLKRRMWWPGRLSRATERTAPPQERKPLAANAP</sequence>
<evidence type="ECO:0000256" key="2">
    <source>
        <dbReference type="ARBA" id="ARBA00010157"/>
    </source>
</evidence>
<proteinExistence type="inferred from homology"/>
<feature type="transmembrane region" description="Helical" evidence="8">
    <location>
        <begin position="352"/>
        <end position="372"/>
    </location>
</feature>
<feature type="transmembrane region" description="Helical" evidence="8">
    <location>
        <begin position="519"/>
        <end position="540"/>
    </location>
</feature>
<feature type="transmembrane region" description="Helical" evidence="8">
    <location>
        <begin position="593"/>
        <end position="615"/>
    </location>
</feature>
<dbReference type="EMBL" id="DF968188">
    <property type="protein sequence ID" value="GAP45520.1"/>
    <property type="molecule type" value="Genomic_DNA"/>
</dbReference>
<name>A0A0K8PCC4_STRAJ</name>
<feature type="domain" description="SSD" evidence="9">
    <location>
        <begin position="194"/>
        <end position="316"/>
    </location>
</feature>
<keyword evidence="5 8" id="KW-1133">Transmembrane helix</keyword>
<feature type="transmembrane region" description="Helical" evidence="8">
    <location>
        <begin position="627"/>
        <end position="653"/>
    </location>
</feature>
<comment type="similarity">
    <text evidence="2">Belongs to the resistance-nodulation-cell division (RND) (TC 2.A.6) family. MmpL subfamily.</text>
</comment>
<dbReference type="PANTHER" id="PTHR33406">
    <property type="entry name" value="MEMBRANE PROTEIN MJ1562-RELATED"/>
    <property type="match status" value="1"/>
</dbReference>
<keyword evidence="6 8" id="KW-0472">Membrane</keyword>
<evidence type="ECO:0000256" key="6">
    <source>
        <dbReference type="ARBA" id="ARBA00023136"/>
    </source>
</evidence>
<dbReference type="Proteomes" id="UP000053859">
    <property type="component" value="Unassembled WGS sequence"/>
</dbReference>
<feature type="transmembrane region" description="Helical" evidence="8">
    <location>
        <begin position="495"/>
        <end position="512"/>
    </location>
</feature>
<keyword evidence="11" id="KW-1185">Reference proteome</keyword>
<feature type="region of interest" description="Disordered" evidence="7">
    <location>
        <begin position="665"/>
        <end position="684"/>
    </location>
</feature>
<dbReference type="Gene3D" id="1.20.1640.10">
    <property type="entry name" value="Multidrug efflux transporter AcrB transmembrane domain"/>
    <property type="match status" value="2"/>
</dbReference>
<evidence type="ECO:0000256" key="1">
    <source>
        <dbReference type="ARBA" id="ARBA00004651"/>
    </source>
</evidence>
<organism evidence="10 11">
    <name type="scientific">Streptomyces azureus</name>
    <dbReference type="NCBI Taxonomy" id="146537"/>
    <lineage>
        <taxon>Bacteria</taxon>
        <taxon>Bacillati</taxon>
        <taxon>Actinomycetota</taxon>
        <taxon>Actinomycetes</taxon>
        <taxon>Kitasatosporales</taxon>
        <taxon>Streptomycetaceae</taxon>
        <taxon>Streptomyces</taxon>
    </lineage>
</organism>
<dbReference type="PATRIC" id="fig|146537.3.peg.266"/>
<dbReference type="PROSITE" id="PS50156">
    <property type="entry name" value="SSD"/>
    <property type="match status" value="1"/>
</dbReference>
<feature type="transmembrane region" description="Helical" evidence="8">
    <location>
        <begin position="161"/>
        <end position="179"/>
    </location>
</feature>
<feature type="transmembrane region" description="Helical" evidence="8">
    <location>
        <begin position="262"/>
        <end position="283"/>
    </location>
</feature>
<evidence type="ECO:0000256" key="8">
    <source>
        <dbReference type="SAM" id="Phobius"/>
    </source>
</evidence>
<accession>A0A0K8PCC4</accession>
<dbReference type="AlphaFoldDB" id="A0A0K8PCC4"/>
<evidence type="ECO:0000256" key="4">
    <source>
        <dbReference type="ARBA" id="ARBA00022692"/>
    </source>
</evidence>
<evidence type="ECO:0000259" key="9">
    <source>
        <dbReference type="PROSITE" id="PS50156"/>
    </source>
</evidence>
<feature type="transmembrane region" description="Helical" evidence="8">
    <location>
        <begin position="295"/>
        <end position="317"/>
    </location>
</feature>
<dbReference type="OrthoDB" id="2365435at2"/>
<keyword evidence="4 8" id="KW-0812">Transmembrane</keyword>
<dbReference type="SUPFAM" id="SSF82866">
    <property type="entry name" value="Multidrug efflux transporter AcrB transmembrane domain"/>
    <property type="match status" value="2"/>
</dbReference>
<comment type="subcellular location">
    <subcellularLocation>
        <location evidence="1">Cell membrane</location>
        <topology evidence="1">Multi-pass membrane protein</topology>
    </subcellularLocation>
</comment>
<evidence type="ECO:0000256" key="5">
    <source>
        <dbReference type="ARBA" id="ARBA00022989"/>
    </source>
</evidence>
<dbReference type="InterPro" id="IPR050545">
    <property type="entry name" value="Mycobact_MmpL"/>
</dbReference>
<keyword evidence="3" id="KW-1003">Cell membrane</keyword>